<evidence type="ECO:0000313" key="1">
    <source>
        <dbReference type="EMBL" id="CAJ60715.1"/>
    </source>
</evidence>
<accession>Q0RP20</accession>
<organism evidence="1 2">
    <name type="scientific">Frankia alni (strain DSM 45986 / CECT 9034 / ACN14a)</name>
    <dbReference type="NCBI Taxonomy" id="326424"/>
    <lineage>
        <taxon>Bacteria</taxon>
        <taxon>Bacillati</taxon>
        <taxon>Actinomycetota</taxon>
        <taxon>Actinomycetes</taxon>
        <taxon>Frankiales</taxon>
        <taxon>Frankiaceae</taxon>
        <taxon>Frankia</taxon>
    </lineage>
</organism>
<reference evidence="1 2" key="1">
    <citation type="journal article" date="2007" name="Genome Res.">
        <title>Genome characteristics of facultatively symbiotic Frankia sp. strains reflect host range and host plant biogeography.</title>
        <authorList>
            <person name="Normand P."/>
            <person name="Lapierre P."/>
            <person name="Tisa L.S."/>
            <person name="Gogarten J.P."/>
            <person name="Alloisio N."/>
            <person name="Bagnarol E."/>
            <person name="Bassi C.A."/>
            <person name="Berry A.M."/>
            <person name="Bickhart D.M."/>
            <person name="Choisne N."/>
            <person name="Couloux A."/>
            <person name="Cournoyer B."/>
            <person name="Cruveiller S."/>
            <person name="Daubin V."/>
            <person name="Demange N."/>
            <person name="Francino M.P."/>
            <person name="Goltsman E."/>
            <person name="Huang Y."/>
            <person name="Kopp O.R."/>
            <person name="Labarre L."/>
            <person name="Lapidus A."/>
            <person name="Lavire C."/>
            <person name="Marechal J."/>
            <person name="Martinez M."/>
            <person name="Mastronunzio J.E."/>
            <person name="Mullin B.C."/>
            <person name="Niemann J."/>
            <person name="Pujic P."/>
            <person name="Rawnsley T."/>
            <person name="Rouy Z."/>
            <person name="Schenowitz C."/>
            <person name="Sellstedt A."/>
            <person name="Tavares F."/>
            <person name="Tomkins J.P."/>
            <person name="Vallenet D."/>
            <person name="Valverde C."/>
            <person name="Wall L.G."/>
            <person name="Wang Y."/>
            <person name="Medigue C."/>
            <person name="Benson D.R."/>
        </authorList>
    </citation>
    <scope>NUCLEOTIDE SEQUENCE [LARGE SCALE GENOMIC DNA]</scope>
    <source>
        <strain evidence="2">DSM 45986 / CECT 9034 / ACN14a</strain>
    </source>
</reference>
<name>Q0RP20_FRAAA</name>
<dbReference type="STRING" id="326424.FRAAL2066"/>
<dbReference type="HOGENOM" id="CLU_2915802_0_0_11"/>
<sequence>MKAPRPTTQRLEWLSRPGCWHDHHAFSPDPDTTAAEGWPALLTHLLERRDLTSDAAAWAGH</sequence>
<dbReference type="AlphaFoldDB" id="Q0RP20"/>
<keyword evidence="2" id="KW-1185">Reference proteome</keyword>
<dbReference type="KEGG" id="fal:FRAAL2066"/>
<proteinExistence type="predicted"/>
<protein>
    <submittedName>
        <fullName evidence="1">Uncharacterized protein</fullName>
    </submittedName>
</protein>
<dbReference type="EMBL" id="CT573213">
    <property type="protein sequence ID" value="CAJ60715.1"/>
    <property type="molecule type" value="Genomic_DNA"/>
</dbReference>
<gene>
    <name evidence="1" type="ordered locus">FRAAL2066</name>
</gene>
<evidence type="ECO:0000313" key="2">
    <source>
        <dbReference type="Proteomes" id="UP000000657"/>
    </source>
</evidence>
<dbReference type="RefSeq" id="WP_011603232.1">
    <property type="nucleotide sequence ID" value="NC_008278.1"/>
</dbReference>
<dbReference type="Proteomes" id="UP000000657">
    <property type="component" value="Chromosome"/>
</dbReference>